<dbReference type="EMBL" id="CAJGYO010000007">
    <property type="protein sequence ID" value="CAD6244465.1"/>
    <property type="molecule type" value="Genomic_DNA"/>
</dbReference>
<gene>
    <name evidence="1" type="ORF">NCGR_LOCUS29162</name>
</gene>
<protein>
    <submittedName>
        <fullName evidence="1">Uncharacterized protein</fullName>
    </submittedName>
</protein>
<dbReference type="AlphaFoldDB" id="A0A811PBK4"/>
<name>A0A811PBK4_9POAL</name>
<proteinExistence type="predicted"/>
<dbReference type="Proteomes" id="UP000604825">
    <property type="component" value="Unassembled WGS sequence"/>
</dbReference>
<evidence type="ECO:0000313" key="1">
    <source>
        <dbReference type="EMBL" id="CAD6244465.1"/>
    </source>
</evidence>
<organism evidence="1 2">
    <name type="scientific">Miscanthus lutarioriparius</name>
    <dbReference type="NCBI Taxonomy" id="422564"/>
    <lineage>
        <taxon>Eukaryota</taxon>
        <taxon>Viridiplantae</taxon>
        <taxon>Streptophyta</taxon>
        <taxon>Embryophyta</taxon>
        <taxon>Tracheophyta</taxon>
        <taxon>Spermatophyta</taxon>
        <taxon>Magnoliopsida</taxon>
        <taxon>Liliopsida</taxon>
        <taxon>Poales</taxon>
        <taxon>Poaceae</taxon>
        <taxon>PACMAD clade</taxon>
        <taxon>Panicoideae</taxon>
        <taxon>Andropogonodae</taxon>
        <taxon>Andropogoneae</taxon>
        <taxon>Saccharinae</taxon>
        <taxon>Miscanthus</taxon>
    </lineage>
</organism>
<dbReference type="PANTHER" id="PTHR34564:SF3">
    <property type="entry name" value="PEPTIDYL-PROLYL CIS-TRANS ISOMERASE G"/>
    <property type="match status" value="1"/>
</dbReference>
<keyword evidence="2" id="KW-1185">Reference proteome</keyword>
<dbReference type="PANTHER" id="PTHR34564">
    <property type="entry name" value="PEPTIDYL-PROLYL CIS-TRANS ISOMERASE G"/>
    <property type="match status" value="1"/>
</dbReference>
<comment type="caution">
    <text evidence="1">The sequence shown here is derived from an EMBL/GenBank/DDBJ whole genome shotgun (WGS) entry which is preliminary data.</text>
</comment>
<sequence>MAQRPPSDRNNLPASNLVWVPRPLPPHFPRFLHVSSFLSSLLSLPSNRFSPAVPPPSRRLAVLAPEASPISREASPAASSADEPLPCFLSCNIMVSRPVVLVFLLLILVVTSQFEWKQQLVNELESKARNQKHVSSREELVKDQQNFGLMLFPNEILIVRVFLDVEIRGPLVLLRHSCCGAAMFERELSACHLLKCRLYYKAMMTMPMKGWNAIFTGNVDVHTFL</sequence>
<accession>A0A811PBK4</accession>
<reference evidence="1" key="1">
    <citation type="submission" date="2020-10" db="EMBL/GenBank/DDBJ databases">
        <authorList>
            <person name="Han B."/>
            <person name="Lu T."/>
            <person name="Zhao Q."/>
            <person name="Huang X."/>
            <person name="Zhao Y."/>
        </authorList>
    </citation>
    <scope>NUCLEOTIDE SEQUENCE</scope>
</reference>
<evidence type="ECO:0000313" key="2">
    <source>
        <dbReference type="Proteomes" id="UP000604825"/>
    </source>
</evidence>